<feature type="transmembrane region" description="Helical" evidence="10">
    <location>
        <begin position="152"/>
        <end position="173"/>
    </location>
</feature>
<evidence type="ECO:0000256" key="1">
    <source>
        <dbReference type="ARBA" id="ARBA00004651"/>
    </source>
</evidence>
<evidence type="ECO:0000313" key="12">
    <source>
        <dbReference type="Proteomes" id="UP000694888"/>
    </source>
</evidence>
<evidence type="ECO:0000256" key="4">
    <source>
        <dbReference type="ARBA" id="ARBA00022989"/>
    </source>
</evidence>
<accession>A0ABM0JZ30</accession>
<organism evidence="12 13">
    <name type="scientific">Aplysia californica</name>
    <name type="common">California sea hare</name>
    <dbReference type="NCBI Taxonomy" id="6500"/>
    <lineage>
        <taxon>Eukaryota</taxon>
        <taxon>Metazoa</taxon>
        <taxon>Spiralia</taxon>
        <taxon>Lophotrochozoa</taxon>
        <taxon>Mollusca</taxon>
        <taxon>Gastropoda</taxon>
        <taxon>Heterobranchia</taxon>
        <taxon>Euthyneura</taxon>
        <taxon>Tectipleura</taxon>
        <taxon>Aplysiida</taxon>
        <taxon>Aplysioidea</taxon>
        <taxon>Aplysiidae</taxon>
        <taxon>Aplysia</taxon>
    </lineage>
</organism>
<feature type="transmembrane region" description="Helical" evidence="10">
    <location>
        <begin position="321"/>
        <end position="340"/>
    </location>
</feature>
<keyword evidence="8" id="KW-0807">Transducer</keyword>
<proteinExistence type="predicted"/>
<dbReference type="SUPFAM" id="SSF81321">
    <property type="entry name" value="Family A G protein-coupled receptor-like"/>
    <property type="match status" value="1"/>
</dbReference>
<dbReference type="Proteomes" id="UP000694888">
    <property type="component" value="Unplaced"/>
</dbReference>
<keyword evidence="2" id="KW-1003">Cell membrane</keyword>
<dbReference type="InterPro" id="IPR017452">
    <property type="entry name" value="GPCR_Rhodpsn_7TM"/>
</dbReference>
<keyword evidence="5" id="KW-0297">G-protein coupled receptor</keyword>
<evidence type="ECO:0000256" key="10">
    <source>
        <dbReference type="SAM" id="Phobius"/>
    </source>
</evidence>
<evidence type="ECO:0000313" key="13">
    <source>
        <dbReference type="RefSeq" id="XP_005104918.1"/>
    </source>
</evidence>
<keyword evidence="6 10" id="KW-0472">Membrane</keyword>
<evidence type="ECO:0000256" key="6">
    <source>
        <dbReference type="ARBA" id="ARBA00023136"/>
    </source>
</evidence>
<dbReference type="CDD" id="cd00637">
    <property type="entry name" value="7tm_classA_rhodopsin-like"/>
    <property type="match status" value="1"/>
</dbReference>
<comment type="subcellular location">
    <subcellularLocation>
        <location evidence="1">Cell membrane</location>
        <topology evidence="1">Multi-pass membrane protein</topology>
    </subcellularLocation>
</comment>
<dbReference type="Gene3D" id="1.20.1070.10">
    <property type="entry name" value="Rhodopsin 7-helix transmembrane proteins"/>
    <property type="match status" value="1"/>
</dbReference>
<evidence type="ECO:0000256" key="5">
    <source>
        <dbReference type="ARBA" id="ARBA00023040"/>
    </source>
</evidence>
<name>A0ABM0JZ30_APLCA</name>
<protein>
    <submittedName>
        <fullName evidence="13">Uncharacterized protein LOC101860676</fullName>
    </submittedName>
</protein>
<reference evidence="13" key="1">
    <citation type="submission" date="2025-08" db="UniProtKB">
        <authorList>
            <consortium name="RefSeq"/>
        </authorList>
    </citation>
    <scope>IDENTIFICATION</scope>
</reference>
<dbReference type="PROSITE" id="PS50262">
    <property type="entry name" value="G_PROTEIN_RECEP_F1_2"/>
    <property type="match status" value="1"/>
</dbReference>
<evidence type="ECO:0000256" key="3">
    <source>
        <dbReference type="ARBA" id="ARBA00022692"/>
    </source>
</evidence>
<keyword evidence="12" id="KW-1185">Reference proteome</keyword>
<dbReference type="InterPro" id="IPR050569">
    <property type="entry name" value="TAAR"/>
</dbReference>
<evidence type="ECO:0000256" key="2">
    <source>
        <dbReference type="ARBA" id="ARBA00022475"/>
    </source>
</evidence>
<evidence type="ECO:0000256" key="8">
    <source>
        <dbReference type="ARBA" id="ARBA00023224"/>
    </source>
</evidence>
<dbReference type="Pfam" id="PF00001">
    <property type="entry name" value="7tm_1"/>
    <property type="match status" value="1"/>
</dbReference>
<feature type="transmembrane region" description="Helical" evidence="10">
    <location>
        <begin position="109"/>
        <end position="132"/>
    </location>
</feature>
<evidence type="ECO:0000256" key="7">
    <source>
        <dbReference type="ARBA" id="ARBA00023170"/>
    </source>
</evidence>
<sequence>MAADPTSTPLTPPPIELEDNITTTTTTTLAPVDVFLNTVGTLFDFREMSIVDWDEVHDGDKVAPRAYTSWNALNITRLALATWILASHLAIVVFLLAKHVLRTQPKNLLIVNVALANILMGAFVVPVKLHFILHPDHADCDLAVGWMFISDYFQSSLSLFAVFCLVLERFVYVYTEKKQKNILPLARTIGTVILMLVPWVFSLIILLPTFLSGLLAKSTKSDSCLFKVDDSFFLACQLLAFIPASFGVFIFAPFTGLLDCLRPKRCFYRPLTPRGESSTVTTIVTLFSIFCEAPYCIVRVLMMRMECNSPDCTRLAEGLTLTMWLRISKAAVFPFIWLAYTDIRDAMKCKFDLDAVCGDDDDFGDDDDDRKLEDTDPGYPLTVRRA</sequence>
<dbReference type="InterPro" id="IPR000276">
    <property type="entry name" value="GPCR_Rhodpsn"/>
</dbReference>
<feature type="transmembrane region" description="Helical" evidence="10">
    <location>
        <begin position="231"/>
        <end position="258"/>
    </location>
</feature>
<keyword evidence="7" id="KW-0675">Receptor</keyword>
<feature type="domain" description="G-protein coupled receptors family 1 profile" evidence="11">
    <location>
        <begin position="86"/>
        <end position="337"/>
    </location>
</feature>
<dbReference type="PANTHER" id="PTHR24249">
    <property type="entry name" value="HISTAMINE RECEPTOR-RELATED G-PROTEIN COUPLED RECEPTOR"/>
    <property type="match status" value="1"/>
</dbReference>
<dbReference type="PRINTS" id="PR00237">
    <property type="entry name" value="GPCRRHODOPSN"/>
</dbReference>
<keyword evidence="4 10" id="KW-1133">Transmembrane helix</keyword>
<feature type="transmembrane region" description="Helical" evidence="10">
    <location>
        <begin position="185"/>
        <end position="211"/>
    </location>
</feature>
<evidence type="ECO:0000259" key="11">
    <source>
        <dbReference type="PROSITE" id="PS50262"/>
    </source>
</evidence>
<keyword evidence="3 10" id="KW-0812">Transmembrane</keyword>
<evidence type="ECO:0000256" key="9">
    <source>
        <dbReference type="SAM" id="MobiDB-lite"/>
    </source>
</evidence>
<dbReference type="RefSeq" id="XP_005104918.1">
    <property type="nucleotide sequence ID" value="XM_005104861.3"/>
</dbReference>
<feature type="region of interest" description="Disordered" evidence="9">
    <location>
        <begin position="362"/>
        <end position="386"/>
    </location>
</feature>
<feature type="transmembrane region" description="Helical" evidence="10">
    <location>
        <begin position="78"/>
        <end position="97"/>
    </location>
</feature>
<dbReference type="GeneID" id="101860676"/>
<feature type="transmembrane region" description="Helical" evidence="10">
    <location>
        <begin position="279"/>
        <end position="301"/>
    </location>
</feature>
<gene>
    <name evidence="13" type="primary">LOC101860676</name>
</gene>